<organism evidence="2 3">
    <name type="scientific">Chitinophaga filiformis</name>
    <name type="common">Myxococcus filiformis</name>
    <name type="synonym">Flexibacter filiformis</name>
    <dbReference type="NCBI Taxonomy" id="104663"/>
    <lineage>
        <taxon>Bacteria</taxon>
        <taxon>Pseudomonadati</taxon>
        <taxon>Bacteroidota</taxon>
        <taxon>Chitinophagia</taxon>
        <taxon>Chitinophagales</taxon>
        <taxon>Chitinophagaceae</taxon>
        <taxon>Chitinophaga</taxon>
    </lineage>
</organism>
<accession>A0A1G8B5E5</accession>
<name>A0A1G8B5E5_CHIFI</name>
<dbReference type="EMBL" id="FNBN01000010">
    <property type="protein sequence ID" value="SDH28388.1"/>
    <property type="molecule type" value="Genomic_DNA"/>
</dbReference>
<proteinExistence type="predicted"/>
<protein>
    <submittedName>
        <fullName evidence="2">Uncharacterized protein</fullName>
    </submittedName>
</protein>
<keyword evidence="1" id="KW-0732">Signal</keyword>
<dbReference type="STRING" id="104663.SAMN04488121_110136"/>
<sequence length="94" mass="9909">MKHLKVNHILVALLLSAAAAFATDKQANVISLCSTLPTTSGPSINGECIYSASVQCCYIASGSSSEYVTQTQGGSNVIIRRNISSMVTIFGIRQ</sequence>
<dbReference type="AlphaFoldDB" id="A0A1G8B5E5"/>
<evidence type="ECO:0000256" key="1">
    <source>
        <dbReference type="SAM" id="SignalP"/>
    </source>
</evidence>
<feature type="signal peptide" evidence="1">
    <location>
        <begin position="1"/>
        <end position="22"/>
    </location>
</feature>
<reference evidence="2 3" key="1">
    <citation type="submission" date="2016-10" db="EMBL/GenBank/DDBJ databases">
        <authorList>
            <person name="de Groot N.N."/>
        </authorList>
    </citation>
    <scope>NUCLEOTIDE SEQUENCE [LARGE SCALE GENOMIC DNA]</scope>
    <source>
        <strain evidence="2 3">DSM 527</strain>
    </source>
</reference>
<dbReference type="Proteomes" id="UP000199045">
    <property type="component" value="Unassembled WGS sequence"/>
</dbReference>
<dbReference type="RefSeq" id="WP_089837510.1">
    <property type="nucleotide sequence ID" value="NZ_FNBN01000010.1"/>
</dbReference>
<dbReference type="OrthoDB" id="678117at2"/>
<feature type="chain" id="PRO_5011712734" evidence="1">
    <location>
        <begin position="23"/>
        <end position="94"/>
    </location>
</feature>
<evidence type="ECO:0000313" key="3">
    <source>
        <dbReference type="Proteomes" id="UP000199045"/>
    </source>
</evidence>
<evidence type="ECO:0000313" key="2">
    <source>
        <dbReference type="EMBL" id="SDH28388.1"/>
    </source>
</evidence>
<gene>
    <name evidence="2" type="ORF">SAMN04488121_110136</name>
</gene>